<protein>
    <submittedName>
        <fullName evidence="1">Uncharacterized protein</fullName>
    </submittedName>
</protein>
<dbReference type="Proteomes" id="UP000183038">
    <property type="component" value="Unassembled WGS sequence"/>
</dbReference>
<reference evidence="1 2" key="1">
    <citation type="submission" date="2016-10" db="EMBL/GenBank/DDBJ databases">
        <authorList>
            <person name="de Groot N.N."/>
        </authorList>
    </citation>
    <scope>NUCLEOTIDE SEQUENCE [LARGE SCALE GENOMIC DNA]</scope>
    <source>
        <strain evidence="1 2">MAR_2009_71</strain>
    </source>
</reference>
<gene>
    <name evidence="1" type="ORF">SAMN05192540_0359</name>
</gene>
<sequence length="36" mass="4298">MPFAERKAPKALKASVKYKVLSENFKVRIEKIEYRE</sequence>
<dbReference type="EMBL" id="FNTB01000001">
    <property type="protein sequence ID" value="SEB45361.1"/>
    <property type="molecule type" value="Genomic_DNA"/>
</dbReference>
<organism evidence="1 2">
    <name type="scientific">Maribacter dokdonensis</name>
    <dbReference type="NCBI Taxonomy" id="320912"/>
    <lineage>
        <taxon>Bacteria</taxon>
        <taxon>Pseudomonadati</taxon>
        <taxon>Bacteroidota</taxon>
        <taxon>Flavobacteriia</taxon>
        <taxon>Flavobacteriales</taxon>
        <taxon>Flavobacteriaceae</taxon>
        <taxon>Maribacter</taxon>
    </lineage>
</organism>
<evidence type="ECO:0000313" key="2">
    <source>
        <dbReference type="Proteomes" id="UP000183038"/>
    </source>
</evidence>
<proteinExistence type="predicted"/>
<evidence type="ECO:0000313" key="1">
    <source>
        <dbReference type="EMBL" id="SEB45361.1"/>
    </source>
</evidence>
<accession>A0A1H4JGJ9</accession>
<dbReference type="AlphaFoldDB" id="A0A1H4JGJ9"/>
<name>A0A1H4JGJ9_9FLAO</name>